<evidence type="ECO:0000256" key="8">
    <source>
        <dbReference type="ARBA" id="ARBA00023136"/>
    </source>
</evidence>
<dbReference type="Pfam" id="PF02653">
    <property type="entry name" value="BPD_transp_2"/>
    <property type="match status" value="1"/>
</dbReference>
<feature type="transmembrane region" description="Helical" evidence="12">
    <location>
        <begin position="117"/>
        <end position="136"/>
    </location>
</feature>
<evidence type="ECO:0000256" key="4">
    <source>
        <dbReference type="ARBA" id="ARBA00022519"/>
    </source>
</evidence>
<evidence type="ECO:0000256" key="11">
    <source>
        <dbReference type="SAM" id="MobiDB-lite"/>
    </source>
</evidence>
<dbReference type="CDD" id="cd06579">
    <property type="entry name" value="TM_PBP1_transp_AraH_like"/>
    <property type="match status" value="1"/>
</dbReference>
<feature type="region of interest" description="Disordered" evidence="11">
    <location>
        <begin position="1"/>
        <end position="25"/>
    </location>
</feature>
<name>A0AB38THL1_9HYPH</name>
<feature type="transmembrane region" description="Helical" evidence="12">
    <location>
        <begin position="143"/>
        <end position="164"/>
    </location>
</feature>
<keyword evidence="3" id="KW-1003">Cell membrane</keyword>
<dbReference type="PANTHER" id="PTHR32196:SF32">
    <property type="entry name" value="XYLOSE TRANSPORT SYSTEM PERMEASE PROTEIN XYLH"/>
    <property type="match status" value="1"/>
</dbReference>
<proteinExistence type="predicted"/>
<keyword evidence="4" id="KW-0997">Cell inner membrane</keyword>
<feature type="transmembrane region" description="Helical" evidence="12">
    <location>
        <begin position="292"/>
        <end position="312"/>
    </location>
</feature>
<dbReference type="Proteomes" id="UP001060070">
    <property type="component" value="Chromosome"/>
</dbReference>
<evidence type="ECO:0000256" key="9">
    <source>
        <dbReference type="ARBA" id="ARBA00035611"/>
    </source>
</evidence>
<feature type="transmembrane region" description="Helical" evidence="12">
    <location>
        <begin position="264"/>
        <end position="285"/>
    </location>
</feature>
<sequence>MTLETQALRDASAATSRPMRSWSPSSLVRRPEFGAFVATVFVYAFFAATAYRYGFVTFDGTAGWLNTAAELGIIAIPVGILMVAGEFDLSVGAVVGAASITVAIGTTLFGFSVWLMISAALALGLAVGVLNGLLVVRTGLPSFIVTLASSFSIGGLSLGLARLLSNTTSVSVKSTPLSDAVFASNWGQANISILWWFAITIFGGWVLARTAFGNWIFATGGNPVAARGAGVPTGFVKIVLFMMTGLGASLVGVIQAIGYHSGNATAGLGYVFQAPIVAVIGGVLLGGGYGSAFGVFLGTVIFGVINIGIFYTGWSTDWVQLFLGVLLMAAVITNHYFRRLAMSAG</sequence>
<feature type="transmembrane region" description="Helical" evidence="12">
    <location>
        <begin position="318"/>
        <end position="337"/>
    </location>
</feature>
<dbReference type="EMBL" id="CP088147">
    <property type="protein sequence ID" value="UTU54450.1"/>
    <property type="molecule type" value="Genomic_DNA"/>
</dbReference>
<keyword evidence="8 12" id="KW-0472">Membrane</keyword>
<feature type="transmembrane region" description="Helical" evidence="12">
    <location>
        <begin position="238"/>
        <end position="258"/>
    </location>
</feature>
<dbReference type="GO" id="GO:0022857">
    <property type="term" value="F:transmembrane transporter activity"/>
    <property type="evidence" value="ECO:0007669"/>
    <property type="project" value="InterPro"/>
</dbReference>
<evidence type="ECO:0000313" key="13">
    <source>
        <dbReference type="EMBL" id="UTU54450.1"/>
    </source>
</evidence>
<evidence type="ECO:0000256" key="10">
    <source>
        <dbReference type="ARBA" id="ARBA00035686"/>
    </source>
</evidence>
<keyword evidence="5" id="KW-0762">Sugar transport</keyword>
<dbReference type="InterPro" id="IPR001851">
    <property type="entry name" value="ABC_transp_permease"/>
</dbReference>
<evidence type="ECO:0000256" key="3">
    <source>
        <dbReference type="ARBA" id="ARBA00022475"/>
    </source>
</evidence>
<gene>
    <name evidence="13" type="ORF">LRP29_14105</name>
</gene>
<keyword evidence="6 12" id="KW-0812">Transmembrane</keyword>
<feature type="transmembrane region" description="Helical" evidence="12">
    <location>
        <begin position="193"/>
        <end position="217"/>
    </location>
</feature>
<keyword evidence="14" id="KW-1185">Reference proteome</keyword>
<evidence type="ECO:0000313" key="14">
    <source>
        <dbReference type="Proteomes" id="UP001060070"/>
    </source>
</evidence>
<feature type="transmembrane region" description="Helical" evidence="12">
    <location>
        <begin position="63"/>
        <end position="84"/>
    </location>
</feature>
<reference evidence="13 14" key="1">
    <citation type="journal article" date="2022" name="Microbiol. Resour. Announc.">
        <title>Complete Genome Sequence of Mesorhizobium ciceri Strain R30, a Rhizobium Used as a Commercial Inoculant for Chickpea in Argentina.</title>
        <authorList>
            <person name="Foresto E."/>
            <person name="Revale S."/>
            <person name="Primo E."/>
            <person name="Nievas F."/>
            <person name="Carezzano E."/>
            <person name="Puente M."/>
            <person name="Alzari P."/>
            <person name="Mart M."/>
            <person name="Ben-Assaya M."/>
            <person name="Mornico D."/>
            <person name="Santoro M."/>
            <person name="Mart F."/>
            <person name="Giordano W."/>
            <person name="Bogino P."/>
        </authorList>
    </citation>
    <scope>NUCLEOTIDE SEQUENCE [LARGE SCALE GENOMIC DNA]</scope>
    <source>
        <strain evidence="13 14">R30</strain>
    </source>
</reference>
<keyword evidence="7 12" id="KW-1133">Transmembrane helix</keyword>
<organism evidence="13 14">
    <name type="scientific">Mesorhizobium ciceri</name>
    <dbReference type="NCBI Taxonomy" id="39645"/>
    <lineage>
        <taxon>Bacteria</taxon>
        <taxon>Pseudomonadati</taxon>
        <taxon>Pseudomonadota</taxon>
        <taxon>Alphaproteobacteria</taxon>
        <taxon>Hyphomicrobiales</taxon>
        <taxon>Phyllobacteriaceae</taxon>
        <taxon>Mesorhizobium</taxon>
    </lineage>
</organism>
<accession>A0AB38THL1</accession>
<evidence type="ECO:0000256" key="12">
    <source>
        <dbReference type="SAM" id="Phobius"/>
    </source>
</evidence>
<evidence type="ECO:0000256" key="7">
    <source>
        <dbReference type="ARBA" id="ARBA00022989"/>
    </source>
</evidence>
<keyword evidence="2" id="KW-0813">Transport</keyword>
<feature type="transmembrane region" description="Helical" evidence="12">
    <location>
        <begin position="33"/>
        <end position="51"/>
    </location>
</feature>
<evidence type="ECO:0000256" key="2">
    <source>
        <dbReference type="ARBA" id="ARBA00022448"/>
    </source>
</evidence>
<evidence type="ECO:0000256" key="6">
    <source>
        <dbReference type="ARBA" id="ARBA00022692"/>
    </source>
</evidence>
<protein>
    <recommendedName>
        <fullName evidence="10">Xylose transport system permease protein XylH</fullName>
    </recommendedName>
</protein>
<dbReference type="AlphaFoldDB" id="A0AB38THL1"/>
<dbReference type="RefSeq" id="WP_245265391.1">
    <property type="nucleotide sequence ID" value="NZ_CP088147.1"/>
</dbReference>
<dbReference type="GO" id="GO:0005886">
    <property type="term" value="C:plasma membrane"/>
    <property type="evidence" value="ECO:0007669"/>
    <property type="project" value="UniProtKB-SubCell"/>
</dbReference>
<dbReference type="PANTHER" id="PTHR32196">
    <property type="entry name" value="ABC TRANSPORTER PERMEASE PROTEIN YPHD-RELATED-RELATED"/>
    <property type="match status" value="1"/>
</dbReference>
<comment type="subcellular location">
    <subcellularLocation>
        <location evidence="1">Cell membrane</location>
        <topology evidence="1">Multi-pass membrane protein</topology>
    </subcellularLocation>
</comment>
<evidence type="ECO:0000256" key="5">
    <source>
        <dbReference type="ARBA" id="ARBA00022597"/>
    </source>
</evidence>
<evidence type="ECO:0000256" key="1">
    <source>
        <dbReference type="ARBA" id="ARBA00004651"/>
    </source>
</evidence>
<comment type="function">
    <text evidence="9">Part of the binding-protein-dependent transport system for D-xylose. Probably responsible for the translocation of the substrate across the membrane.</text>
</comment>